<evidence type="ECO:0000313" key="11">
    <source>
        <dbReference type="Proteomes" id="UP000320461"/>
    </source>
</evidence>
<evidence type="ECO:0000256" key="5">
    <source>
        <dbReference type="ARBA" id="ARBA00022692"/>
    </source>
</evidence>
<name>A0A4Y3KIQ0_9CELL</name>
<keyword evidence="11" id="KW-1185">Reference proteome</keyword>
<evidence type="ECO:0000256" key="7">
    <source>
        <dbReference type="ARBA" id="ARBA00023136"/>
    </source>
</evidence>
<keyword evidence="5 8" id="KW-0812">Transmembrane</keyword>
<comment type="subcellular location">
    <subcellularLocation>
        <location evidence="1">Cell membrane</location>
        <topology evidence="1">Multi-pass membrane protein</topology>
    </subcellularLocation>
</comment>
<keyword evidence="3" id="KW-0328">Glycosyltransferase</keyword>
<evidence type="ECO:0000256" key="6">
    <source>
        <dbReference type="ARBA" id="ARBA00022989"/>
    </source>
</evidence>
<keyword evidence="2" id="KW-1003">Cell membrane</keyword>
<evidence type="ECO:0000256" key="2">
    <source>
        <dbReference type="ARBA" id="ARBA00022475"/>
    </source>
</evidence>
<gene>
    <name evidence="10" type="ORF">CGE01nite_10440</name>
</gene>
<evidence type="ECO:0000313" key="10">
    <source>
        <dbReference type="EMBL" id="GEA83793.1"/>
    </source>
</evidence>
<feature type="transmembrane region" description="Helical" evidence="8">
    <location>
        <begin position="80"/>
        <end position="102"/>
    </location>
</feature>
<feature type="domain" description="Glycosyltransferase RgtA/B/C/D-like" evidence="9">
    <location>
        <begin position="60"/>
        <end position="221"/>
    </location>
</feature>
<feature type="transmembrane region" description="Helical" evidence="8">
    <location>
        <begin position="249"/>
        <end position="273"/>
    </location>
</feature>
<accession>A0A4Y3KIQ0</accession>
<evidence type="ECO:0000256" key="3">
    <source>
        <dbReference type="ARBA" id="ARBA00022676"/>
    </source>
</evidence>
<feature type="transmembrane region" description="Helical" evidence="8">
    <location>
        <begin position="280"/>
        <end position="297"/>
    </location>
</feature>
<evidence type="ECO:0000256" key="8">
    <source>
        <dbReference type="SAM" id="Phobius"/>
    </source>
</evidence>
<sequence length="492" mass="52511">MRIKEETDVDGPKPIAWRPLLAVVGGLVVVLLAFAGRYGAHRDELYFVAAGHRLAWGYPDQPPLTPLLARLADEAAPGSVWALHVVPALVVGALVLVAALTARELGGARVEQTVTAVLVATGVVTLVSGHMLSTTTTDTLFWALVVWLTLATLRRDDPRGWLVVGLVAGAGLENKHLVAFLLLALAVAVVATRETRHHARSPWAWAGAGIALVLWLPNLLWQAQHGWPQLELAADIRDEYLTLGGRLEFVGLSLVLLNPVVTVVWVIGLVRLLRERAWRWARPVAWAYVLLVVVFLLTGGKAYYLAGLYPALVAAGVCALAATRPARRTARLGAIAAAASLIALPAALPVLPVGTFAGSPWAALGEDQVEMIGWDVFSARVAEVVDEHDAGLVLTASYGDAGALEHVRVLPSDVRVASGHNGFAAWGPPPDDERTVVLTGYPRAPSWMRGCTRVAPVATGVDNEASQAPLFVCDGPTRPWDQVWPQVTHLSA</sequence>
<dbReference type="EMBL" id="BJLQ01000007">
    <property type="protein sequence ID" value="GEA83793.1"/>
    <property type="molecule type" value="Genomic_DNA"/>
</dbReference>
<evidence type="ECO:0000256" key="1">
    <source>
        <dbReference type="ARBA" id="ARBA00004651"/>
    </source>
</evidence>
<feature type="transmembrane region" description="Helical" evidence="8">
    <location>
        <begin position="203"/>
        <end position="221"/>
    </location>
</feature>
<evidence type="ECO:0000256" key="4">
    <source>
        <dbReference type="ARBA" id="ARBA00022679"/>
    </source>
</evidence>
<keyword evidence="6 8" id="KW-1133">Transmembrane helix</keyword>
<dbReference type="GO" id="GO:0016763">
    <property type="term" value="F:pentosyltransferase activity"/>
    <property type="evidence" value="ECO:0007669"/>
    <property type="project" value="TreeGrafter"/>
</dbReference>
<dbReference type="InterPro" id="IPR050297">
    <property type="entry name" value="LipidA_mod_glycosyltrf_83"/>
</dbReference>
<keyword evidence="4" id="KW-0808">Transferase</keyword>
<feature type="transmembrane region" description="Helical" evidence="8">
    <location>
        <begin position="303"/>
        <end position="322"/>
    </location>
</feature>
<dbReference type="InterPro" id="IPR038731">
    <property type="entry name" value="RgtA/B/C-like"/>
</dbReference>
<proteinExistence type="predicted"/>
<protein>
    <recommendedName>
        <fullName evidence="9">Glycosyltransferase RgtA/B/C/D-like domain-containing protein</fullName>
    </recommendedName>
</protein>
<comment type="caution">
    <text evidence="10">The sequence shown here is derived from an EMBL/GenBank/DDBJ whole genome shotgun (WGS) entry which is preliminary data.</text>
</comment>
<feature type="transmembrane region" description="Helical" evidence="8">
    <location>
        <begin position="334"/>
        <end position="354"/>
    </location>
</feature>
<feature type="transmembrane region" description="Helical" evidence="8">
    <location>
        <begin position="15"/>
        <end position="35"/>
    </location>
</feature>
<feature type="transmembrane region" description="Helical" evidence="8">
    <location>
        <begin position="114"/>
        <end position="132"/>
    </location>
</feature>
<dbReference type="PANTHER" id="PTHR33908:SF11">
    <property type="entry name" value="MEMBRANE PROTEIN"/>
    <property type="match status" value="1"/>
</dbReference>
<dbReference type="AlphaFoldDB" id="A0A4Y3KIQ0"/>
<organism evidence="10 11">
    <name type="scientific">Cellulomonas gelida</name>
    <dbReference type="NCBI Taxonomy" id="1712"/>
    <lineage>
        <taxon>Bacteria</taxon>
        <taxon>Bacillati</taxon>
        <taxon>Actinomycetota</taxon>
        <taxon>Actinomycetes</taxon>
        <taxon>Micrococcales</taxon>
        <taxon>Cellulomonadaceae</taxon>
        <taxon>Cellulomonas</taxon>
    </lineage>
</organism>
<feature type="transmembrane region" description="Helical" evidence="8">
    <location>
        <begin position="175"/>
        <end position="191"/>
    </location>
</feature>
<dbReference type="Pfam" id="PF13231">
    <property type="entry name" value="PMT_2"/>
    <property type="match status" value="1"/>
</dbReference>
<evidence type="ECO:0000259" key="9">
    <source>
        <dbReference type="Pfam" id="PF13231"/>
    </source>
</evidence>
<dbReference type="GO" id="GO:0005886">
    <property type="term" value="C:plasma membrane"/>
    <property type="evidence" value="ECO:0007669"/>
    <property type="project" value="UniProtKB-SubCell"/>
</dbReference>
<dbReference type="PANTHER" id="PTHR33908">
    <property type="entry name" value="MANNOSYLTRANSFERASE YKCB-RELATED"/>
    <property type="match status" value="1"/>
</dbReference>
<dbReference type="GO" id="GO:0009103">
    <property type="term" value="P:lipopolysaccharide biosynthetic process"/>
    <property type="evidence" value="ECO:0007669"/>
    <property type="project" value="UniProtKB-ARBA"/>
</dbReference>
<reference evidence="10 11" key="1">
    <citation type="submission" date="2019-06" db="EMBL/GenBank/DDBJ databases">
        <title>Whole genome shotgun sequence of Cellulomonas gelida NBRC 3748.</title>
        <authorList>
            <person name="Hosoyama A."/>
            <person name="Uohara A."/>
            <person name="Ohji S."/>
            <person name="Ichikawa N."/>
        </authorList>
    </citation>
    <scope>NUCLEOTIDE SEQUENCE [LARGE SCALE GENOMIC DNA]</scope>
    <source>
        <strain evidence="10 11">NBRC 3748</strain>
    </source>
</reference>
<keyword evidence="7 8" id="KW-0472">Membrane</keyword>
<dbReference type="Proteomes" id="UP000320461">
    <property type="component" value="Unassembled WGS sequence"/>
</dbReference>